<dbReference type="Pfam" id="PF01252">
    <property type="entry name" value="Peptidase_A8"/>
    <property type="match status" value="1"/>
</dbReference>
<feature type="active site" evidence="9">
    <location>
        <position position="112"/>
    </location>
</feature>
<feature type="transmembrane region" description="Helical" evidence="9">
    <location>
        <begin position="84"/>
        <end position="102"/>
    </location>
</feature>
<keyword evidence="6 9" id="KW-0378">Hydrolase</keyword>
<evidence type="ECO:0000256" key="1">
    <source>
        <dbReference type="ARBA" id="ARBA00006139"/>
    </source>
</evidence>
<keyword evidence="8 9" id="KW-0472">Membrane</keyword>
<comment type="caution">
    <text evidence="12">The sequence shown here is derived from an EMBL/GenBank/DDBJ whole genome shotgun (WGS) entry which is preliminary data.</text>
</comment>
<comment type="similarity">
    <text evidence="1 9 11">Belongs to the peptidase A8 family.</text>
</comment>
<feature type="transmembrane region" description="Helical" evidence="9">
    <location>
        <begin position="122"/>
        <end position="146"/>
    </location>
</feature>
<dbReference type="GO" id="GO:0004190">
    <property type="term" value="F:aspartic-type endopeptidase activity"/>
    <property type="evidence" value="ECO:0007669"/>
    <property type="project" value="UniProtKB-EC"/>
</dbReference>
<dbReference type="EC" id="3.4.23.36" evidence="9"/>
<organism evidence="12 13">
    <name type="scientific">Listeria floridensis FSL S10-1187</name>
    <dbReference type="NCBI Taxonomy" id="1265817"/>
    <lineage>
        <taxon>Bacteria</taxon>
        <taxon>Bacillati</taxon>
        <taxon>Bacillota</taxon>
        <taxon>Bacilli</taxon>
        <taxon>Bacillales</taxon>
        <taxon>Listeriaceae</taxon>
        <taxon>Listeria</taxon>
    </lineage>
</organism>
<protein>
    <recommendedName>
        <fullName evidence="9">Lipoprotein signal peptidase</fullName>
        <ecNumber evidence="9">3.4.23.36</ecNumber>
    </recommendedName>
    <alternativeName>
        <fullName evidence="9">Prolipoprotein signal peptidase</fullName>
    </alternativeName>
    <alternativeName>
        <fullName evidence="9">Signal peptidase II</fullName>
        <shortName evidence="9">SPase II</shortName>
    </alternativeName>
</protein>
<evidence type="ECO:0000256" key="6">
    <source>
        <dbReference type="ARBA" id="ARBA00022801"/>
    </source>
</evidence>
<comment type="catalytic activity">
    <reaction evidence="9 10">
        <text>Release of signal peptides from bacterial membrane prolipoproteins. Hydrolyzes -Xaa-Yaa-Zaa-|-(S,diacylglyceryl)Cys-, in which Xaa is hydrophobic (preferably Leu), and Yaa (Ala or Ser) and Zaa (Gly or Ala) have small, neutral side chains.</text>
        <dbReference type="EC" id="3.4.23.36"/>
    </reaction>
</comment>
<sequence>MYYYYLITLGVLIADQFTKWIVVQQMEIGERITVIPGFLYWFSYRNNGAAWSILEGKMWLFYIITVIVVIAIIYIMVKYAKGKPLFSVSLALILGGAIGNFIDRIIHKEVVDFISTVWGSYHFPIFNLADSALSVGVVLMLLYIILDDRKTKGQEE</sequence>
<evidence type="ECO:0000256" key="3">
    <source>
        <dbReference type="ARBA" id="ARBA00022670"/>
    </source>
</evidence>
<dbReference type="EMBL" id="AODF01000008">
    <property type="protein sequence ID" value="EUJ33018.1"/>
    <property type="molecule type" value="Genomic_DNA"/>
</dbReference>
<keyword evidence="5 9" id="KW-0064">Aspartyl protease</keyword>
<dbReference type="NCBIfam" id="TIGR00077">
    <property type="entry name" value="lspA"/>
    <property type="match status" value="1"/>
</dbReference>
<evidence type="ECO:0000256" key="8">
    <source>
        <dbReference type="ARBA" id="ARBA00023136"/>
    </source>
</evidence>
<evidence type="ECO:0000256" key="11">
    <source>
        <dbReference type="RuleBase" id="RU004181"/>
    </source>
</evidence>
<reference evidence="12 13" key="1">
    <citation type="journal article" date="2014" name="Int. J. Syst. Evol. Microbiol.">
        <title>Listeria floridensis sp. nov., Listeria aquatica sp. nov., Listeria cornellensis sp. nov., Listeria riparia sp. nov. and Listeria grandensis sp. nov., from agricultural and natural environments.</title>
        <authorList>
            <person name="den Bakker H.C."/>
            <person name="Warchocki S."/>
            <person name="Wright E.M."/>
            <person name="Allred A.F."/>
            <person name="Ahlstrom C."/>
            <person name="Manuel C.S."/>
            <person name="Stasiewicz M.J."/>
            <person name="Burrell A."/>
            <person name="Roof S."/>
            <person name="Strawn L."/>
            <person name="Fortes E.D."/>
            <person name="Nightingale K.K."/>
            <person name="Kephart D."/>
            <person name="Wiedmann M."/>
        </authorList>
    </citation>
    <scope>NUCLEOTIDE SEQUENCE [LARGE SCALE GENOMIC DNA]</scope>
    <source>
        <strain evidence="12 13">FSL S10-1187</strain>
    </source>
</reference>
<evidence type="ECO:0000256" key="9">
    <source>
        <dbReference type="HAMAP-Rule" id="MF_00161"/>
    </source>
</evidence>
<keyword evidence="2 9" id="KW-1003">Cell membrane</keyword>
<accession>A0ABN0RGI0</accession>
<evidence type="ECO:0000313" key="13">
    <source>
        <dbReference type="Proteomes" id="UP000019249"/>
    </source>
</evidence>
<gene>
    <name evidence="9 12" type="primary">lspA</name>
    <name evidence="12" type="ORF">MFLO_05395</name>
</gene>
<name>A0ABN0RGI0_9LIST</name>
<keyword evidence="7 9" id="KW-1133">Transmembrane helix</keyword>
<dbReference type="PANTHER" id="PTHR33695:SF1">
    <property type="entry name" value="LIPOPROTEIN SIGNAL PEPTIDASE"/>
    <property type="match status" value="1"/>
</dbReference>
<feature type="active site" evidence="9">
    <location>
        <position position="130"/>
    </location>
</feature>
<keyword evidence="3 9" id="KW-0645">Protease</keyword>
<evidence type="ECO:0000313" key="12">
    <source>
        <dbReference type="EMBL" id="EUJ33018.1"/>
    </source>
</evidence>
<comment type="caution">
    <text evidence="9">Lacks conserved residue(s) required for the propagation of feature annotation.</text>
</comment>
<dbReference type="RefSeq" id="WP_036096742.1">
    <property type="nucleotide sequence ID" value="NZ_AODF01000008.1"/>
</dbReference>
<dbReference type="PRINTS" id="PR00781">
    <property type="entry name" value="LIPOSIGPTASE"/>
</dbReference>
<comment type="function">
    <text evidence="9 10">This protein specifically catalyzes the removal of signal peptides from prolipoproteins.</text>
</comment>
<evidence type="ECO:0000256" key="4">
    <source>
        <dbReference type="ARBA" id="ARBA00022692"/>
    </source>
</evidence>
<evidence type="ECO:0000256" key="2">
    <source>
        <dbReference type="ARBA" id="ARBA00022475"/>
    </source>
</evidence>
<feature type="transmembrane region" description="Helical" evidence="9">
    <location>
        <begin position="59"/>
        <end position="77"/>
    </location>
</feature>
<comment type="pathway">
    <text evidence="9">Protein modification; lipoprotein biosynthesis (signal peptide cleavage).</text>
</comment>
<comment type="subcellular location">
    <subcellularLocation>
        <location evidence="9">Cell membrane</location>
        <topology evidence="9">Multi-pass membrane protein</topology>
    </subcellularLocation>
</comment>
<dbReference type="HAMAP" id="MF_00161">
    <property type="entry name" value="LspA"/>
    <property type="match status" value="1"/>
</dbReference>
<keyword evidence="4 9" id="KW-0812">Transmembrane</keyword>
<evidence type="ECO:0000256" key="5">
    <source>
        <dbReference type="ARBA" id="ARBA00022750"/>
    </source>
</evidence>
<dbReference type="Proteomes" id="UP000019249">
    <property type="component" value="Unassembled WGS sequence"/>
</dbReference>
<evidence type="ECO:0000256" key="7">
    <source>
        <dbReference type="ARBA" id="ARBA00022989"/>
    </source>
</evidence>
<dbReference type="InterPro" id="IPR001872">
    <property type="entry name" value="Peptidase_A8"/>
</dbReference>
<dbReference type="PROSITE" id="PS00855">
    <property type="entry name" value="SPASE_II"/>
    <property type="match status" value="1"/>
</dbReference>
<proteinExistence type="inferred from homology"/>
<keyword evidence="12" id="KW-0449">Lipoprotein</keyword>
<evidence type="ECO:0000256" key="10">
    <source>
        <dbReference type="RuleBase" id="RU000594"/>
    </source>
</evidence>
<dbReference type="PANTHER" id="PTHR33695">
    <property type="entry name" value="LIPOPROTEIN SIGNAL PEPTIDASE"/>
    <property type="match status" value="1"/>
</dbReference>
<keyword evidence="13" id="KW-1185">Reference proteome</keyword>